<reference evidence="4 5" key="1">
    <citation type="submission" date="2017-10" db="EMBL/GenBank/DDBJ databases">
        <title>Massilia psychrophilum sp. nov., a novel purple-pigmented bacterium isolated from Tianshan glacier, Xinjiang Municipality, China.</title>
        <authorList>
            <person name="Wang H."/>
        </authorList>
    </citation>
    <scope>NUCLEOTIDE SEQUENCE [LARGE SCALE GENOMIC DNA]</scope>
    <source>
        <strain evidence="4 5">JCM 30813</strain>
    </source>
</reference>
<dbReference type="RefSeq" id="WP_099915359.1">
    <property type="nucleotide sequence ID" value="NZ_BMHS01000026.1"/>
</dbReference>
<evidence type="ECO:0000259" key="3">
    <source>
        <dbReference type="Pfam" id="PF02885"/>
    </source>
</evidence>
<dbReference type="Pfam" id="PF02885">
    <property type="entry name" value="Glycos_trans_3N"/>
    <property type="match status" value="1"/>
</dbReference>
<dbReference type="SUPFAM" id="SSF52418">
    <property type="entry name" value="Nucleoside phosphorylase/phosphoribosyltransferase catalytic domain"/>
    <property type="match status" value="1"/>
</dbReference>
<keyword evidence="1" id="KW-0328">Glycosyltransferase</keyword>
<protein>
    <submittedName>
        <fullName evidence="4">DNA-binding protein YbiB</fullName>
    </submittedName>
</protein>
<accession>A0A2G8T354</accession>
<dbReference type="PANTHER" id="PTHR43285:SF4">
    <property type="entry name" value="TRANSFERASE"/>
    <property type="match status" value="1"/>
</dbReference>
<dbReference type="GO" id="GO:0000162">
    <property type="term" value="P:L-tryptophan biosynthetic process"/>
    <property type="evidence" value="ECO:0007669"/>
    <property type="project" value="InterPro"/>
</dbReference>
<dbReference type="Gene3D" id="1.20.970.10">
    <property type="entry name" value="Transferase, Pyrimidine Nucleoside Phosphorylase, Chain C"/>
    <property type="match status" value="1"/>
</dbReference>
<comment type="caution">
    <text evidence="4">The sequence shown here is derived from an EMBL/GenBank/DDBJ whole genome shotgun (WGS) entry which is preliminary data.</text>
</comment>
<evidence type="ECO:0000313" key="4">
    <source>
        <dbReference type="EMBL" id="PIL40480.1"/>
    </source>
</evidence>
<dbReference type="EMBL" id="PDOB01000008">
    <property type="protein sequence ID" value="PIL40480.1"/>
    <property type="molecule type" value="Genomic_DNA"/>
</dbReference>
<keyword evidence="2" id="KW-0808">Transferase</keyword>
<dbReference type="InterPro" id="IPR005940">
    <property type="entry name" value="Anthranilate_Pribosyl_Tfrase"/>
</dbReference>
<dbReference type="InterPro" id="IPR035902">
    <property type="entry name" value="Nuc_phospho_transferase"/>
</dbReference>
<keyword evidence="5" id="KW-1185">Reference proteome</keyword>
<dbReference type="GO" id="GO:0005829">
    <property type="term" value="C:cytosol"/>
    <property type="evidence" value="ECO:0007669"/>
    <property type="project" value="TreeGrafter"/>
</dbReference>
<dbReference type="PANTHER" id="PTHR43285">
    <property type="entry name" value="ANTHRANILATE PHOSPHORIBOSYLTRANSFERASE"/>
    <property type="match status" value="1"/>
</dbReference>
<dbReference type="OrthoDB" id="9768896at2"/>
<dbReference type="Proteomes" id="UP000228593">
    <property type="component" value="Unassembled WGS sequence"/>
</dbReference>
<evidence type="ECO:0000256" key="2">
    <source>
        <dbReference type="ARBA" id="ARBA00022679"/>
    </source>
</evidence>
<gene>
    <name evidence="4" type="ORF">CR103_07440</name>
</gene>
<evidence type="ECO:0000313" key="5">
    <source>
        <dbReference type="Proteomes" id="UP000228593"/>
    </source>
</evidence>
<keyword evidence="4" id="KW-0238">DNA-binding</keyword>
<dbReference type="GO" id="GO:0003677">
    <property type="term" value="F:DNA binding"/>
    <property type="evidence" value="ECO:0007669"/>
    <property type="project" value="UniProtKB-KW"/>
</dbReference>
<feature type="domain" description="Glycosyl transferase family 3 N-terminal" evidence="3">
    <location>
        <begin position="19"/>
        <end position="78"/>
    </location>
</feature>
<evidence type="ECO:0000256" key="1">
    <source>
        <dbReference type="ARBA" id="ARBA00022676"/>
    </source>
</evidence>
<name>A0A2G8T354_9BURK</name>
<dbReference type="SUPFAM" id="SSF47648">
    <property type="entry name" value="Nucleoside phosphorylase/phosphoribosyltransferase N-terminal domain"/>
    <property type="match status" value="1"/>
</dbReference>
<dbReference type="Gene3D" id="3.40.1030.10">
    <property type="entry name" value="Nucleoside phosphorylase/phosphoribosyltransferase catalytic domain"/>
    <property type="match status" value="1"/>
</dbReference>
<dbReference type="InterPro" id="IPR017459">
    <property type="entry name" value="Glycosyl_Trfase_fam3_N_dom"/>
</dbReference>
<proteinExistence type="predicted"/>
<dbReference type="GO" id="GO:0004048">
    <property type="term" value="F:anthranilate phosphoribosyltransferase activity"/>
    <property type="evidence" value="ECO:0007669"/>
    <property type="project" value="InterPro"/>
</dbReference>
<organism evidence="4 5">
    <name type="scientific">Massilia psychrophila</name>
    <dbReference type="NCBI Taxonomy" id="1603353"/>
    <lineage>
        <taxon>Bacteria</taxon>
        <taxon>Pseudomonadati</taxon>
        <taxon>Pseudomonadota</taxon>
        <taxon>Betaproteobacteria</taxon>
        <taxon>Burkholderiales</taxon>
        <taxon>Oxalobacteraceae</taxon>
        <taxon>Telluria group</taxon>
        <taxon>Massilia</taxon>
    </lineage>
</organism>
<dbReference type="NCBIfam" id="NF006005">
    <property type="entry name" value="PRK08136.1"/>
    <property type="match status" value="1"/>
</dbReference>
<dbReference type="AlphaFoldDB" id="A0A2G8T354"/>
<sequence>MDTSFTTSADPGSFAAAHFIKEIGRGKKGARSLARNDARALYGAMLDGRVLELEMGAIMLAMRIKGESVDEIAGFLDAAEASFPLLPTPPGPYAPVLIPSYNGARKMANLTPLLAMLLAREGVPVLVHGVSRDPGRVTSAEIFAELGLGLAACAADVEAAHALGRPCFMPVEQLAPKMAYLLSLRRRLGVRNSTHTLVKILQPYQGPALRLVSYTHPEYLATLGDYFTTAAPSGRGDAFLMRGTEGETVANANRANQIDWFHAGERTILVQRDAPTDELAQVPPDRDAATTAAWIRRALSGEVPVPPSILEQVAQCLLVSKAIQANTGGNHAENS</sequence>
<dbReference type="InterPro" id="IPR036320">
    <property type="entry name" value="Glycosyl_Trfase_fam3_N_dom_sf"/>
</dbReference>